<dbReference type="InterPro" id="IPR036465">
    <property type="entry name" value="vWFA_dom_sf"/>
</dbReference>
<dbReference type="InterPro" id="IPR008969">
    <property type="entry name" value="CarboxyPept-like_regulatory"/>
</dbReference>
<dbReference type="Gene3D" id="2.60.40.1120">
    <property type="entry name" value="Carboxypeptidase-like, regulatory domain"/>
    <property type="match status" value="1"/>
</dbReference>
<organism evidence="3 4">
    <name type="scientific">Tenacibaculum vairaonense</name>
    <dbReference type="NCBI Taxonomy" id="3137860"/>
    <lineage>
        <taxon>Bacteria</taxon>
        <taxon>Pseudomonadati</taxon>
        <taxon>Bacteroidota</taxon>
        <taxon>Flavobacteriia</taxon>
        <taxon>Flavobacteriales</taxon>
        <taxon>Flavobacteriaceae</taxon>
        <taxon>Tenacibaculum</taxon>
    </lineage>
</organism>
<dbReference type="InterPro" id="IPR037066">
    <property type="entry name" value="Plug_dom_sf"/>
</dbReference>
<proteinExistence type="predicted"/>
<dbReference type="SUPFAM" id="SSF53300">
    <property type="entry name" value="vWA-like"/>
    <property type="match status" value="1"/>
</dbReference>
<dbReference type="PANTHER" id="PTHR45737">
    <property type="entry name" value="VON WILLEBRAND FACTOR A DOMAIN-CONTAINING PROTEIN 5A"/>
    <property type="match status" value="1"/>
</dbReference>
<feature type="domain" description="VIT" evidence="2">
    <location>
        <begin position="19"/>
        <end position="147"/>
    </location>
</feature>
<dbReference type="SMART" id="SM00327">
    <property type="entry name" value="VWA"/>
    <property type="match status" value="1"/>
</dbReference>
<comment type="caution">
    <text evidence="3">The sequence shown here is derived from an EMBL/GenBank/DDBJ whole genome shotgun (WGS) entry which is preliminary data.</text>
</comment>
<dbReference type="Gene3D" id="2.60.120.380">
    <property type="match status" value="1"/>
</dbReference>
<accession>A0ABP1FG99</accession>
<dbReference type="Proteomes" id="UP001497602">
    <property type="component" value="Unassembled WGS sequence"/>
</dbReference>
<dbReference type="Gene3D" id="1.25.40.10">
    <property type="entry name" value="Tetratricopeptide repeat domain"/>
    <property type="match status" value="1"/>
</dbReference>
<dbReference type="CDD" id="cd00198">
    <property type="entry name" value="vWFA"/>
    <property type="match status" value="1"/>
</dbReference>
<dbReference type="SUPFAM" id="SSF49464">
    <property type="entry name" value="Carboxypeptidase regulatory domain-like"/>
    <property type="match status" value="1"/>
</dbReference>
<dbReference type="Gene3D" id="3.40.50.410">
    <property type="entry name" value="von Willebrand factor, type A domain"/>
    <property type="match status" value="1"/>
</dbReference>
<dbReference type="InterPro" id="IPR011990">
    <property type="entry name" value="TPR-like_helical_dom_sf"/>
</dbReference>
<dbReference type="InterPro" id="IPR019734">
    <property type="entry name" value="TPR_rpt"/>
</dbReference>
<gene>
    <name evidence="3" type="ORF">T190115A13A_40177</name>
</gene>
<sequence>MKKIITFYCLWISIQAFTQNIPKLSIKEGGEFVKLSKVAIKANIVGNTLTTEYKLTFFNNSDRLLEGELQFPLGEGQAVSGFAMSLNGKLRDAVVVEKELARVAYENTIRQKIDPALLEKTNGNNYKARVYPILPNKEKVIVVTCEEKLSYLNGDLIHNFPIKFSEKLNKFDFCLTIEGNLTNKLKLTNKKFENIIFTEKETKQIAVIKNTNKRIDDLLKLVISGKENKEKVTTYKDYFNVYIPFKGKLRSKEKPKKITILWDVSGSMKLKNLEKEIALLEAYLKYLENVTIEFITFSSTVHTKENFLIKNGNWIALKSKIKKQEYDGGTNLNEVLKNIKTDAKEILLFSDGLHNLRQQNTEGTKKTIYVVNSLLSANHEYLKTISETSGGTYVNLNKLPINKATELLTKECLQLLGIKENNKTFEVYPKEKVTINNGIEVAGRFKRPTSIKLLLGYQDKVIEEKEVLIKKTPNSSIVKRLWAKQRLVHLNKSKQQNKKEIIELAKQYHLITDYTSMLVLDRVEDYVTYEITPPEELKEAYKRLLKEKKERENDLDIQDRKEELTDDYKDILKWYDASYVIKEAKENRRQTTVENSIIQPQVLEQNENVEEEIKGQEVEIIKQEEETLLVEKVDVLNESDLPKKTIHGLVKDENGPLPGVTVIVKGTMSGTETDFDGKFSINVAEGNELVFSFVGMETKEVVVGNTTNNLDIKLENDESVLQEVVVTAYASTVKRHSVSYALSSVTSGVKVDSKKLTKEETASNANVSVVKMETNPMYILDGERTDNDPLSVLKSNEVFEVEVLKAQDGIKLFGAEAKNGVVIVVTKEGIKNNKNKIEGLNEKIEELIELKSWDATMPYLTILNNEKTIKEAYKKYLRIKKDFSNSPMFFIDVADFFIGKGEKEIGVRVLTNLIEIELDNYELLKALAYKLEALKKYNLAVSVYEKILELRPEEPQSYRDLALAYEFVGDYSKSFKLLFSIYNGDLLHKDIDERFFGIEAIAFVELTRLVNTYSDKLKLNKYQKGLFKRVTPDIRVVVDWNHNDTDLDLWVIDPNGEKAYYGNKNTKTGGRMSEDLTEGYGPESFMIKNAIKGTYQIKVDYYVDTMQKISGPTILKVTTFENYGKKNEKRKVKLFKLDKEEDVLHIGNIVVN</sequence>
<dbReference type="PROSITE" id="PS50005">
    <property type="entry name" value="TPR"/>
    <property type="match status" value="1"/>
</dbReference>
<dbReference type="Pfam" id="PF08487">
    <property type="entry name" value="VIT"/>
    <property type="match status" value="1"/>
</dbReference>
<dbReference type="RefSeq" id="WP_348739257.1">
    <property type="nucleotide sequence ID" value="NZ_CAXJRC010000041.1"/>
</dbReference>
<evidence type="ECO:0000313" key="3">
    <source>
        <dbReference type="EMBL" id="CAL2107655.1"/>
    </source>
</evidence>
<evidence type="ECO:0000256" key="1">
    <source>
        <dbReference type="PROSITE-ProRule" id="PRU00339"/>
    </source>
</evidence>
<evidence type="ECO:0000313" key="4">
    <source>
        <dbReference type="Proteomes" id="UP001497602"/>
    </source>
</evidence>
<dbReference type="PROSITE" id="PS51468">
    <property type="entry name" value="VIT"/>
    <property type="match status" value="1"/>
</dbReference>
<dbReference type="InterPro" id="IPR002035">
    <property type="entry name" value="VWF_A"/>
</dbReference>
<dbReference type="Pfam" id="PF13715">
    <property type="entry name" value="CarbopepD_reg_2"/>
    <property type="match status" value="1"/>
</dbReference>
<evidence type="ECO:0000259" key="2">
    <source>
        <dbReference type="PROSITE" id="PS51468"/>
    </source>
</evidence>
<reference evidence="3 4" key="1">
    <citation type="submission" date="2024-05" db="EMBL/GenBank/DDBJ databases">
        <authorList>
            <person name="Duchaud E."/>
        </authorList>
    </citation>
    <scope>NUCLEOTIDE SEQUENCE [LARGE SCALE GENOMIC DNA]</scope>
    <source>
        <strain evidence="3">Ena-SAMPLE-TAB-13-05-2024-13:56:06:370-140305</strain>
    </source>
</reference>
<keyword evidence="3" id="KW-0675">Receptor</keyword>
<dbReference type="Gene3D" id="2.170.130.10">
    <property type="entry name" value="TonB-dependent receptor, plug domain"/>
    <property type="match status" value="1"/>
</dbReference>
<feature type="repeat" description="TPR" evidence="1">
    <location>
        <begin position="921"/>
        <end position="954"/>
    </location>
</feature>
<protein>
    <submittedName>
        <fullName evidence="3">TonB-dependent SusC/RagA subfamily outer membrane receptor</fullName>
    </submittedName>
</protein>
<dbReference type="Pfam" id="PF09906">
    <property type="entry name" value="DUF2135"/>
    <property type="match status" value="1"/>
</dbReference>
<dbReference type="SUPFAM" id="SSF56935">
    <property type="entry name" value="Porins"/>
    <property type="match status" value="1"/>
</dbReference>
<dbReference type="InterPro" id="IPR019220">
    <property type="entry name" value="DUF2135"/>
</dbReference>
<name>A0ABP1FG99_9FLAO</name>
<dbReference type="SUPFAM" id="SSF48452">
    <property type="entry name" value="TPR-like"/>
    <property type="match status" value="1"/>
</dbReference>
<keyword evidence="4" id="KW-1185">Reference proteome</keyword>
<dbReference type="InterPro" id="IPR013694">
    <property type="entry name" value="VIT"/>
</dbReference>
<keyword evidence="1" id="KW-0802">TPR repeat</keyword>
<dbReference type="PANTHER" id="PTHR45737:SF6">
    <property type="entry name" value="VON WILLEBRAND FACTOR A DOMAIN-CONTAINING PROTEIN 5A"/>
    <property type="match status" value="1"/>
</dbReference>
<dbReference type="EMBL" id="CAXJRC010000041">
    <property type="protein sequence ID" value="CAL2107655.1"/>
    <property type="molecule type" value="Genomic_DNA"/>
</dbReference>